<feature type="domain" description="Rhodanese" evidence="1">
    <location>
        <begin position="29"/>
        <end position="119"/>
    </location>
</feature>
<dbReference type="InterPro" id="IPR001763">
    <property type="entry name" value="Rhodanese-like_dom"/>
</dbReference>
<dbReference type="SMART" id="SM00450">
    <property type="entry name" value="RHOD"/>
    <property type="match status" value="1"/>
</dbReference>
<organism evidence="2 3">
    <name type="scientific">Serinicoccus chungangensis</name>
    <dbReference type="NCBI Taxonomy" id="767452"/>
    <lineage>
        <taxon>Bacteria</taxon>
        <taxon>Bacillati</taxon>
        <taxon>Actinomycetota</taxon>
        <taxon>Actinomycetes</taxon>
        <taxon>Micrococcales</taxon>
        <taxon>Ornithinimicrobiaceae</taxon>
        <taxon>Serinicoccus</taxon>
    </lineage>
</organism>
<dbReference type="OrthoDB" id="9800872at2"/>
<dbReference type="InterPro" id="IPR036873">
    <property type="entry name" value="Rhodanese-like_dom_sf"/>
</dbReference>
<dbReference type="EMBL" id="LQBL01000027">
    <property type="protein sequence ID" value="KUG54398.1"/>
    <property type="molecule type" value="Genomic_DNA"/>
</dbReference>
<name>A0A0W8I716_9MICO</name>
<comment type="caution">
    <text evidence="2">The sequence shown here is derived from an EMBL/GenBank/DDBJ whole genome shotgun (WGS) entry which is preliminary data.</text>
</comment>
<dbReference type="CDD" id="cd00158">
    <property type="entry name" value="RHOD"/>
    <property type="match status" value="1"/>
</dbReference>
<gene>
    <name evidence="2" type="ORF">AVL62_04065</name>
</gene>
<dbReference type="STRING" id="767452.AVL62_04065"/>
<keyword evidence="2" id="KW-0808">Transferase</keyword>
<dbReference type="AlphaFoldDB" id="A0A0W8I716"/>
<dbReference type="PROSITE" id="PS50206">
    <property type="entry name" value="RHODANESE_3"/>
    <property type="match status" value="1"/>
</dbReference>
<accession>A0A0W8I716</accession>
<dbReference type="InterPro" id="IPR021309">
    <property type="entry name" value="YgaP-like_TM"/>
</dbReference>
<dbReference type="Pfam" id="PF11127">
    <property type="entry name" value="YgaP-like_TM"/>
    <property type="match status" value="1"/>
</dbReference>
<evidence type="ECO:0000313" key="2">
    <source>
        <dbReference type="EMBL" id="KUG54398.1"/>
    </source>
</evidence>
<reference evidence="2 3" key="1">
    <citation type="submission" date="2015-12" db="EMBL/GenBank/DDBJ databases">
        <title>Serinicoccus chungangenesis strain CD08_5 genome sequencing and assembly.</title>
        <authorList>
            <person name="Chander A.M."/>
            <person name="Kaur G."/>
            <person name="Nair G.R."/>
            <person name="Dhawan D.K."/>
            <person name="Kochhar R.K."/>
            <person name="Mayilraj S."/>
            <person name="Bhadada S.K."/>
        </authorList>
    </citation>
    <scope>NUCLEOTIDE SEQUENCE [LARGE SCALE GENOMIC DNA]</scope>
    <source>
        <strain evidence="2 3">CD08_5</strain>
    </source>
</reference>
<dbReference type="Gene3D" id="6.10.140.1340">
    <property type="match status" value="1"/>
</dbReference>
<dbReference type="GO" id="GO:0004792">
    <property type="term" value="F:thiosulfate-cyanide sulfurtransferase activity"/>
    <property type="evidence" value="ECO:0007669"/>
    <property type="project" value="TreeGrafter"/>
</dbReference>
<proteinExistence type="predicted"/>
<protein>
    <submittedName>
        <fullName evidence="2">Sulfurtransferase</fullName>
    </submittedName>
</protein>
<dbReference type="PANTHER" id="PTHR44086:SF10">
    <property type="entry name" value="THIOSULFATE SULFURTRANSFERASE_RHODANESE-LIKE DOMAIN-CONTAINING PROTEIN 3"/>
    <property type="match status" value="1"/>
</dbReference>
<dbReference type="Proteomes" id="UP000054837">
    <property type="component" value="Unassembled WGS sequence"/>
</dbReference>
<evidence type="ECO:0000259" key="1">
    <source>
        <dbReference type="PROSITE" id="PS50206"/>
    </source>
</evidence>
<dbReference type="Gene3D" id="3.40.250.10">
    <property type="entry name" value="Rhodanese-like domain"/>
    <property type="match status" value="1"/>
</dbReference>
<keyword evidence="3" id="KW-1185">Reference proteome</keyword>
<sequence length="203" mass="20837">MSTTTSTNPARTTHPVEVSATELRTWLAGDAAPRVLDVRTPGEYAAGHVPGSYNIPLSTLTEHARSVADHLDQDVVLVCRSGARASAAAQALAQTGGTGMHVLTGGIQGWSGTGGEVRETAGPWELERQVRLVAGGIVLGSVLASTVVPGAKWVAAGIGGGLTFAALSNTCAMGQALMRMPWNRGGQRQLRDALSGLAGRCQG</sequence>
<dbReference type="PANTHER" id="PTHR44086">
    <property type="entry name" value="THIOSULFATE SULFURTRANSFERASE RDL2, MITOCHONDRIAL-RELATED"/>
    <property type="match status" value="1"/>
</dbReference>
<dbReference type="SUPFAM" id="SSF52821">
    <property type="entry name" value="Rhodanese/Cell cycle control phosphatase"/>
    <property type="match status" value="1"/>
</dbReference>
<dbReference type="RefSeq" id="WP_058891131.1">
    <property type="nucleotide sequence ID" value="NZ_LQBL01000027.1"/>
</dbReference>
<evidence type="ECO:0000313" key="3">
    <source>
        <dbReference type="Proteomes" id="UP000054837"/>
    </source>
</evidence>
<dbReference type="Pfam" id="PF00581">
    <property type="entry name" value="Rhodanese"/>
    <property type="match status" value="1"/>
</dbReference>